<dbReference type="Pfam" id="PF07714">
    <property type="entry name" value="PK_Tyr_Ser-Thr"/>
    <property type="match status" value="2"/>
</dbReference>
<feature type="domain" description="Protein kinase" evidence="2">
    <location>
        <begin position="68"/>
        <end position="280"/>
    </location>
</feature>
<dbReference type="Gene3D" id="1.10.510.10">
    <property type="entry name" value="Transferase(Phosphotransferase) domain 1"/>
    <property type="match status" value="2"/>
</dbReference>
<reference evidence="3 4" key="1">
    <citation type="journal article" date="2024" name="Nat. Commun.">
        <title>Phylogenomics reveals the evolutionary origins of lichenization in chlorophyte algae.</title>
        <authorList>
            <person name="Puginier C."/>
            <person name="Libourel C."/>
            <person name="Otte J."/>
            <person name="Skaloud P."/>
            <person name="Haon M."/>
            <person name="Grisel S."/>
            <person name="Petersen M."/>
            <person name="Berrin J.G."/>
            <person name="Delaux P.M."/>
            <person name="Dal Grande F."/>
            <person name="Keller J."/>
        </authorList>
    </citation>
    <scope>NUCLEOTIDE SEQUENCE [LARGE SCALE GENOMIC DNA]</scope>
    <source>
        <strain evidence="3 4">SAG 2523</strain>
    </source>
</reference>
<dbReference type="InterPro" id="IPR051681">
    <property type="entry name" value="Ser/Thr_Kinases-Pseudokinases"/>
</dbReference>
<dbReference type="PANTHER" id="PTHR44329">
    <property type="entry name" value="SERINE/THREONINE-PROTEIN KINASE TNNI3K-RELATED"/>
    <property type="match status" value="1"/>
</dbReference>
<dbReference type="SUPFAM" id="SSF56112">
    <property type="entry name" value="Protein kinase-like (PK-like)"/>
    <property type="match status" value="1"/>
</dbReference>
<evidence type="ECO:0000313" key="4">
    <source>
        <dbReference type="Proteomes" id="UP001485043"/>
    </source>
</evidence>
<dbReference type="PROSITE" id="PS50011">
    <property type="entry name" value="PROTEIN_KINASE_DOM"/>
    <property type="match status" value="1"/>
</dbReference>
<organism evidence="3 4">
    <name type="scientific">Apatococcus fuscideae</name>
    <dbReference type="NCBI Taxonomy" id="2026836"/>
    <lineage>
        <taxon>Eukaryota</taxon>
        <taxon>Viridiplantae</taxon>
        <taxon>Chlorophyta</taxon>
        <taxon>core chlorophytes</taxon>
        <taxon>Trebouxiophyceae</taxon>
        <taxon>Chlorellales</taxon>
        <taxon>Chlorellaceae</taxon>
        <taxon>Apatococcus</taxon>
    </lineage>
</organism>
<name>A0AAW1T7B0_9CHLO</name>
<dbReference type="InterPro" id="IPR001245">
    <property type="entry name" value="Ser-Thr/Tyr_kinase_cat_dom"/>
</dbReference>
<evidence type="ECO:0000256" key="1">
    <source>
        <dbReference type="SAM" id="MobiDB-lite"/>
    </source>
</evidence>
<accession>A0AAW1T7B0</accession>
<dbReference type="AlphaFoldDB" id="A0AAW1T7B0"/>
<protein>
    <recommendedName>
        <fullName evidence="2">Protein kinase domain-containing protein</fullName>
    </recommendedName>
</protein>
<dbReference type="GO" id="GO:0004674">
    <property type="term" value="F:protein serine/threonine kinase activity"/>
    <property type="evidence" value="ECO:0007669"/>
    <property type="project" value="TreeGrafter"/>
</dbReference>
<feature type="region of interest" description="Disordered" evidence="1">
    <location>
        <begin position="241"/>
        <end position="280"/>
    </location>
</feature>
<dbReference type="EMBL" id="JALJOV010000231">
    <property type="protein sequence ID" value="KAK9865631.1"/>
    <property type="molecule type" value="Genomic_DNA"/>
</dbReference>
<dbReference type="InterPro" id="IPR011009">
    <property type="entry name" value="Kinase-like_dom_sf"/>
</dbReference>
<dbReference type="InterPro" id="IPR000719">
    <property type="entry name" value="Prot_kinase_dom"/>
</dbReference>
<dbReference type="PANTHER" id="PTHR44329:SF260">
    <property type="entry name" value="PROTEIN KINASE DOMAIN-CONTAINING PROTEIN"/>
    <property type="match status" value="1"/>
</dbReference>
<evidence type="ECO:0000259" key="2">
    <source>
        <dbReference type="PROSITE" id="PS50011"/>
    </source>
</evidence>
<dbReference type="Proteomes" id="UP001485043">
    <property type="component" value="Unassembled WGS sequence"/>
</dbReference>
<gene>
    <name evidence="3" type="ORF">WJX84_003457</name>
</gene>
<evidence type="ECO:0000313" key="3">
    <source>
        <dbReference type="EMBL" id="KAK9865631.1"/>
    </source>
</evidence>
<feature type="compositionally biased region" description="Low complexity" evidence="1">
    <location>
        <begin position="255"/>
        <end position="265"/>
    </location>
</feature>
<comment type="caution">
    <text evidence="3">The sequence shown here is derived from an EMBL/GenBank/DDBJ whole genome shotgun (WGS) entry which is preliminary data.</text>
</comment>
<dbReference type="GO" id="GO:0005524">
    <property type="term" value="F:ATP binding"/>
    <property type="evidence" value="ECO:0007669"/>
    <property type="project" value="InterPro"/>
</dbReference>
<proteinExistence type="predicted"/>
<keyword evidence="4" id="KW-1185">Reference proteome</keyword>
<sequence length="280" mass="30394">MQRTESLGSEGGFSVTSPRVFNTIGISSDGSISNSSHDFAINTRTSSSSIANPLTLAVSVEMILYEELAFGKFLGKGAEGAVYAAWYLETPVAVKQTESLSELEMNLGVGMHDNIVALRGLCQKDDKLYLVMEYCPRGTLDLMLHHTAVKRWDPAKLVPLVYSFGVTLWEILEKKRPFDGLEGFQIQAQWYSGADMTLPPVTIPDGLSPDSRRIMLAFRKLVADCTAYDPDARPSFMEIIRSEPLGKPKPPPSPVAAVDPVASSPTFASSPHAAEAQPVG</sequence>